<sequence length="292" mass="29883">MKRFTKGLLAAAVAVALVGGLVLNVSTAEAQGRRGGAPNWSNFAGLIGACSTTDYTSVAAQALGMTPTELRVALAGGANLTAIAAQKGVDITTVQEALRTARLAEVDKALADGLITQAQADQLKALLSGQTVTPPMAPGLRGRMGLMIGRANLLAGVSVRNTVKPYIVAAEALGISCVELVKAAQAGQSIAQVATSKGVALQTVVDALSKAYSDALAKDVEEGLVAPVRAQAIQAQIINNVLRIISQPHDRFGLPRLPRIGAQFFGGELPTDAFGLLGIHAQGAIEQFSGGN</sequence>
<evidence type="ECO:0008006" key="4">
    <source>
        <dbReference type="Google" id="ProtNLM"/>
    </source>
</evidence>
<comment type="caution">
    <text evidence="2">The sequence shown here is derived from an EMBL/GenBank/DDBJ whole genome shotgun (WGS) entry which is preliminary data.</text>
</comment>
<keyword evidence="1" id="KW-0732">Signal</keyword>
<protein>
    <recommendedName>
        <fullName evidence="4">DUF937 domain-containing protein</fullName>
    </recommendedName>
</protein>
<reference evidence="2 3" key="1">
    <citation type="submission" date="2017-11" db="EMBL/GenBank/DDBJ databases">
        <title>Evolution of Phototrophy in the Chloroflexi Phylum Driven by Horizontal Gene Transfer.</title>
        <authorList>
            <person name="Ward L.M."/>
            <person name="Hemp J."/>
            <person name="Shih P.M."/>
            <person name="Mcglynn S.E."/>
            <person name="Fischer W."/>
        </authorList>
    </citation>
    <scope>NUCLEOTIDE SEQUENCE [LARGE SCALE GENOMIC DNA]</scope>
    <source>
        <strain evidence="2">CP2_2F</strain>
    </source>
</reference>
<accession>A0A2M8P1Y7</accession>
<dbReference type="EMBL" id="PGTK01000003">
    <property type="protein sequence ID" value="PJF31554.1"/>
    <property type="molecule type" value="Genomic_DNA"/>
</dbReference>
<proteinExistence type="predicted"/>
<dbReference type="AlphaFoldDB" id="A0A2M8P1Y7"/>
<evidence type="ECO:0000256" key="1">
    <source>
        <dbReference type="SAM" id="SignalP"/>
    </source>
</evidence>
<organism evidence="2 3">
    <name type="scientific">Candidatus Thermofonsia Clade 1 bacterium</name>
    <dbReference type="NCBI Taxonomy" id="2364210"/>
    <lineage>
        <taxon>Bacteria</taxon>
        <taxon>Bacillati</taxon>
        <taxon>Chloroflexota</taxon>
        <taxon>Candidatus Thermofontia</taxon>
        <taxon>Candidatus Thermofonsia Clade 1</taxon>
    </lineage>
</organism>
<evidence type="ECO:0000313" key="2">
    <source>
        <dbReference type="EMBL" id="PJF31554.1"/>
    </source>
</evidence>
<name>A0A2M8P1Y7_9CHLR</name>
<dbReference type="Proteomes" id="UP000228921">
    <property type="component" value="Unassembled WGS sequence"/>
</dbReference>
<evidence type="ECO:0000313" key="3">
    <source>
        <dbReference type="Proteomes" id="UP000228921"/>
    </source>
</evidence>
<feature type="chain" id="PRO_5014961149" description="DUF937 domain-containing protein" evidence="1">
    <location>
        <begin position="31"/>
        <end position="292"/>
    </location>
</feature>
<feature type="signal peptide" evidence="1">
    <location>
        <begin position="1"/>
        <end position="30"/>
    </location>
</feature>
<gene>
    <name evidence="2" type="ORF">CUN51_04280</name>
</gene>